<keyword evidence="1" id="KW-1133">Transmembrane helix</keyword>
<keyword evidence="1" id="KW-0812">Transmembrane</keyword>
<accession>A0A2P9HLV8</accession>
<dbReference type="AlphaFoldDB" id="A0A2P9HLV8"/>
<dbReference type="RefSeq" id="WP_109368761.1">
    <property type="nucleotide sequence ID" value="NZ_OOFM01000005.1"/>
</dbReference>
<name>A0A2P9HLV8_9HYPH</name>
<dbReference type="Proteomes" id="UP000246073">
    <property type="component" value="Unassembled WGS sequence"/>
</dbReference>
<sequence length="180" mass="19902">MFKSQIVAPFRMAANTLIWIEKMIIAVLNLILKIFGMKPMPVPSRQIPQLAIKPSDILSEVRKSDTDIGLPTSDKLLKPTSDAGHTLYRYACAQSPSERSTIDLSALTDDQQYWLFQLSDADLARLSKAGLDACTRAMSGKKCGVGGLPIFERNESAEKSVQTSKMAERIHAYRLNPAFA</sequence>
<keyword evidence="1" id="KW-0472">Membrane</keyword>
<feature type="transmembrane region" description="Helical" evidence="1">
    <location>
        <begin position="12"/>
        <end position="32"/>
    </location>
</feature>
<reference evidence="3" key="1">
    <citation type="submission" date="2017-12" db="EMBL/GenBank/DDBJ databases">
        <authorList>
            <person name="Diaz M."/>
        </authorList>
    </citation>
    <scope>NUCLEOTIDE SEQUENCE [LARGE SCALE GENOMIC DNA]</scope>
    <source>
        <strain evidence="3">FI11154</strain>
    </source>
</reference>
<gene>
    <name evidence="2" type="ORF">OHAE_916</name>
</gene>
<dbReference type="EMBL" id="OOFM01000005">
    <property type="protein sequence ID" value="SPL65049.1"/>
    <property type="molecule type" value="Genomic_DNA"/>
</dbReference>
<evidence type="ECO:0000256" key="1">
    <source>
        <dbReference type="SAM" id="Phobius"/>
    </source>
</evidence>
<proteinExistence type="predicted"/>
<organism evidence="2 3">
    <name type="scientific">Ochrobactrum soli</name>
    <dbReference type="NCBI Taxonomy" id="2448455"/>
    <lineage>
        <taxon>Bacteria</taxon>
        <taxon>Pseudomonadati</taxon>
        <taxon>Pseudomonadota</taxon>
        <taxon>Alphaproteobacteria</taxon>
        <taxon>Hyphomicrobiales</taxon>
        <taxon>Brucellaceae</taxon>
        <taxon>Brucella/Ochrobactrum group</taxon>
        <taxon>Ochrobactrum</taxon>
    </lineage>
</organism>
<protein>
    <submittedName>
        <fullName evidence="2">Uncharacterized protein</fullName>
    </submittedName>
</protein>
<evidence type="ECO:0000313" key="3">
    <source>
        <dbReference type="Proteomes" id="UP000246073"/>
    </source>
</evidence>
<evidence type="ECO:0000313" key="2">
    <source>
        <dbReference type="EMBL" id="SPL65049.1"/>
    </source>
</evidence>